<feature type="region of interest" description="Disordered" evidence="1">
    <location>
        <begin position="95"/>
        <end position="124"/>
    </location>
</feature>
<comment type="caution">
    <text evidence="2">The sequence shown here is derived from an EMBL/GenBank/DDBJ whole genome shotgun (WGS) entry which is preliminary data.</text>
</comment>
<sequence>MESDAYDYGGDSGNVSEEEAAAERRRPKSVIEMPTLALATCCLKLKLLLLNFFQKAPMFIHQHKTRKVYLSESNKKNPWSQVCREWRAQSARWLGSTFHSSPPPAGNRQRHCAPPPTERVESGGCNLRADSVLPSTSAARHPQATASSTAPTADLAAELLQPPLKVTMDWL</sequence>
<accession>A0A8S3VY65</accession>
<protein>
    <submittedName>
        <fullName evidence="2">(apollo) hypothetical protein</fullName>
    </submittedName>
</protein>
<gene>
    <name evidence="2" type="ORF">PAPOLLO_LOCUS151</name>
</gene>
<dbReference type="EMBL" id="CAJQZP010000008">
    <property type="protein sequence ID" value="CAG4930434.1"/>
    <property type="molecule type" value="Genomic_DNA"/>
</dbReference>
<evidence type="ECO:0000313" key="2">
    <source>
        <dbReference type="EMBL" id="CAG4930434.1"/>
    </source>
</evidence>
<proteinExistence type="predicted"/>
<evidence type="ECO:0000256" key="1">
    <source>
        <dbReference type="SAM" id="MobiDB-lite"/>
    </source>
</evidence>
<organism evidence="2 3">
    <name type="scientific">Parnassius apollo</name>
    <name type="common">Apollo butterfly</name>
    <name type="synonym">Papilio apollo</name>
    <dbReference type="NCBI Taxonomy" id="110799"/>
    <lineage>
        <taxon>Eukaryota</taxon>
        <taxon>Metazoa</taxon>
        <taxon>Ecdysozoa</taxon>
        <taxon>Arthropoda</taxon>
        <taxon>Hexapoda</taxon>
        <taxon>Insecta</taxon>
        <taxon>Pterygota</taxon>
        <taxon>Neoptera</taxon>
        <taxon>Endopterygota</taxon>
        <taxon>Lepidoptera</taxon>
        <taxon>Glossata</taxon>
        <taxon>Ditrysia</taxon>
        <taxon>Papilionoidea</taxon>
        <taxon>Papilionidae</taxon>
        <taxon>Parnassiinae</taxon>
        <taxon>Parnassini</taxon>
        <taxon>Parnassius</taxon>
        <taxon>Parnassius</taxon>
    </lineage>
</organism>
<dbReference type="Proteomes" id="UP000691718">
    <property type="component" value="Unassembled WGS sequence"/>
</dbReference>
<name>A0A8S3VY65_PARAO</name>
<feature type="region of interest" description="Disordered" evidence="1">
    <location>
        <begin position="1"/>
        <end position="27"/>
    </location>
</feature>
<keyword evidence="3" id="KW-1185">Reference proteome</keyword>
<reference evidence="2" key="1">
    <citation type="submission" date="2021-04" db="EMBL/GenBank/DDBJ databases">
        <authorList>
            <person name="Tunstrom K."/>
        </authorList>
    </citation>
    <scope>NUCLEOTIDE SEQUENCE</scope>
</reference>
<evidence type="ECO:0000313" key="3">
    <source>
        <dbReference type="Proteomes" id="UP000691718"/>
    </source>
</evidence>
<dbReference type="AlphaFoldDB" id="A0A8S3VY65"/>